<accession>A0A3F3QHC7</accession>
<evidence type="ECO:0000313" key="2">
    <source>
        <dbReference type="Proteomes" id="UP000253729"/>
    </source>
</evidence>
<protein>
    <submittedName>
        <fullName evidence="1">Uncharacterized protein</fullName>
    </submittedName>
</protein>
<dbReference type="Pfam" id="PF20174">
    <property type="entry name" value="DUF6540"/>
    <property type="match status" value="1"/>
</dbReference>
<dbReference type="AlphaFoldDB" id="A0A3F3QHC7"/>
<dbReference type="Proteomes" id="UP000253729">
    <property type="component" value="Unassembled WGS sequence"/>
</dbReference>
<sequence>MPQTSGLHVAIFRNHDGVYKHWGLFLDGPTKLEKTVFQIMGSSTRYYFEKLNSDARESADLLELVHLCDVANSHATAIEDAAENMTIHNEAPGYNCQDYVLELLDDLEERGFIDKEDADYRKNRMALERKQEGLD</sequence>
<proteinExistence type="predicted"/>
<dbReference type="EMBL" id="KZ852033">
    <property type="protein sequence ID" value="RDH38688.1"/>
    <property type="molecule type" value="Genomic_DNA"/>
</dbReference>
<gene>
    <name evidence="1" type="ORF">BDQ94DRAFT_134438</name>
</gene>
<keyword evidence="2" id="KW-1185">Reference proteome</keyword>
<evidence type="ECO:0000313" key="1">
    <source>
        <dbReference type="EMBL" id="RDH38688.1"/>
    </source>
</evidence>
<dbReference type="InterPro" id="IPR046670">
    <property type="entry name" value="DUF6540"/>
</dbReference>
<organism evidence="1 2">
    <name type="scientific">Aspergillus welwitschiae</name>
    <dbReference type="NCBI Taxonomy" id="1341132"/>
    <lineage>
        <taxon>Eukaryota</taxon>
        <taxon>Fungi</taxon>
        <taxon>Dikarya</taxon>
        <taxon>Ascomycota</taxon>
        <taxon>Pezizomycotina</taxon>
        <taxon>Eurotiomycetes</taxon>
        <taxon>Eurotiomycetidae</taxon>
        <taxon>Eurotiales</taxon>
        <taxon>Aspergillaceae</taxon>
        <taxon>Aspergillus</taxon>
        <taxon>Aspergillus subgen. Circumdati</taxon>
    </lineage>
</organism>
<dbReference type="RefSeq" id="XP_026631710.1">
    <property type="nucleotide sequence ID" value="XM_026764466.1"/>
</dbReference>
<reference evidence="1 2" key="1">
    <citation type="submission" date="2018-07" db="EMBL/GenBank/DDBJ databases">
        <title>The genomes of Aspergillus section Nigri reveals drivers in fungal speciation.</title>
        <authorList>
            <consortium name="DOE Joint Genome Institute"/>
            <person name="Vesth T.C."/>
            <person name="Nybo J."/>
            <person name="Theobald S."/>
            <person name="Brandl J."/>
            <person name="Frisvad J.C."/>
            <person name="Nielsen K.F."/>
            <person name="Lyhne E.K."/>
            <person name="Kogle M.E."/>
            <person name="Kuo A."/>
            <person name="Riley R."/>
            <person name="Clum A."/>
            <person name="Nolan M."/>
            <person name="Lipzen A."/>
            <person name="Salamov A."/>
            <person name="Henrissat B."/>
            <person name="Wiebenga A."/>
            <person name="De vries R.P."/>
            <person name="Grigoriev I.V."/>
            <person name="Mortensen U.H."/>
            <person name="Andersen M.R."/>
            <person name="Baker S.E."/>
        </authorList>
    </citation>
    <scope>NUCLEOTIDE SEQUENCE [LARGE SCALE GENOMIC DNA]</scope>
    <source>
        <strain evidence="1 2">CBS 139.54b</strain>
    </source>
</reference>
<name>A0A3F3QHC7_9EURO</name>
<dbReference type="GeneID" id="38132822"/>